<gene>
    <name evidence="4" type="ORF">NCTC10994_03248</name>
</gene>
<keyword evidence="1 4" id="KW-0328">Glycosyltransferase</keyword>
<keyword evidence="5" id="KW-1185">Reference proteome</keyword>
<name>A0A2X4UKH8_9NOCA</name>
<dbReference type="Pfam" id="PF13439">
    <property type="entry name" value="Glyco_transf_4"/>
    <property type="match status" value="1"/>
</dbReference>
<dbReference type="InterPro" id="IPR028098">
    <property type="entry name" value="Glyco_trans_4-like_N"/>
</dbReference>
<evidence type="ECO:0000313" key="5">
    <source>
        <dbReference type="Proteomes" id="UP000249091"/>
    </source>
</evidence>
<dbReference type="Proteomes" id="UP000249091">
    <property type="component" value="Chromosome 1"/>
</dbReference>
<accession>A0A2X4UKH8</accession>
<reference evidence="4 5" key="1">
    <citation type="submission" date="2018-06" db="EMBL/GenBank/DDBJ databases">
        <authorList>
            <consortium name="Pathogen Informatics"/>
            <person name="Doyle S."/>
        </authorList>
    </citation>
    <scope>NUCLEOTIDE SEQUENCE [LARGE SCALE GENOMIC DNA]</scope>
    <source>
        <strain evidence="4 5">NCTC10994</strain>
    </source>
</reference>
<dbReference type="Gene3D" id="3.40.50.2000">
    <property type="entry name" value="Glycogen Phosphorylase B"/>
    <property type="match status" value="2"/>
</dbReference>
<dbReference type="Pfam" id="PF13692">
    <property type="entry name" value="Glyco_trans_1_4"/>
    <property type="match status" value="1"/>
</dbReference>
<dbReference type="RefSeq" id="WP_072703153.1">
    <property type="nucleotide sequence ID" value="NZ_JAFBBL010000001.1"/>
</dbReference>
<sequence length="355" mass="38987">MTMIVALNDFIGARGVSGSSMGATQVARALAGGGTDVYRMTVGREPQSRVGRLAGMLRWDFVYAPRTASRIDACCIVHCTNTGMGARHLPSIVIMHDTMVLDHPSLFDRGYNAYARMTFGISVRAARVVVTPSEHSKNRILARWPETRIVVIPWPTQSTRPNANHPGYEERMQKPTVLAVASTDRHKRLDIVVNTVSTVRRMSGIDFGLTLVARPGNAESAVQRAIGRVDPEHEWIEIVRGISSRHLSDLYDNAFCLIVASLDEGFCLPALEAASHGLPVVHTARGALAEVMGGHPAYGRDYAADEARLLESMISICDRSAWESSRERSIERAGVATGPEQFRDRWRLLVKEVGS</sequence>
<protein>
    <submittedName>
        <fullName evidence="4">Phosphatidylinositol alpha-mannosyltransferase</fullName>
    </submittedName>
</protein>
<evidence type="ECO:0000259" key="3">
    <source>
        <dbReference type="Pfam" id="PF13439"/>
    </source>
</evidence>
<organism evidence="4 5">
    <name type="scientific">Rhodococcus coprophilus</name>
    <dbReference type="NCBI Taxonomy" id="38310"/>
    <lineage>
        <taxon>Bacteria</taxon>
        <taxon>Bacillati</taxon>
        <taxon>Actinomycetota</taxon>
        <taxon>Actinomycetes</taxon>
        <taxon>Mycobacteriales</taxon>
        <taxon>Nocardiaceae</taxon>
        <taxon>Rhodococcus</taxon>
    </lineage>
</organism>
<dbReference type="KEGG" id="rcr:NCTC10994_03248"/>
<proteinExistence type="predicted"/>
<dbReference type="EMBL" id="LS483468">
    <property type="protein sequence ID" value="SQI36118.1"/>
    <property type="molecule type" value="Genomic_DNA"/>
</dbReference>
<keyword evidence="2 4" id="KW-0808">Transferase</keyword>
<evidence type="ECO:0000256" key="1">
    <source>
        <dbReference type="ARBA" id="ARBA00022676"/>
    </source>
</evidence>
<dbReference type="SUPFAM" id="SSF53756">
    <property type="entry name" value="UDP-Glycosyltransferase/glycogen phosphorylase"/>
    <property type="match status" value="1"/>
</dbReference>
<dbReference type="PANTHER" id="PTHR46401:SF2">
    <property type="entry name" value="GLYCOSYLTRANSFERASE WBBK-RELATED"/>
    <property type="match status" value="1"/>
</dbReference>
<evidence type="ECO:0000313" key="4">
    <source>
        <dbReference type="EMBL" id="SQI36118.1"/>
    </source>
</evidence>
<evidence type="ECO:0000256" key="2">
    <source>
        <dbReference type="ARBA" id="ARBA00022679"/>
    </source>
</evidence>
<dbReference type="PANTHER" id="PTHR46401">
    <property type="entry name" value="GLYCOSYLTRANSFERASE WBBK-RELATED"/>
    <property type="match status" value="1"/>
</dbReference>
<feature type="domain" description="Glycosyltransferase subfamily 4-like N-terminal" evidence="3">
    <location>
        <begin position="23"/>
        <end position="153"/>
    </location>
</feature>
<dbReference type="STRING" id="1219011.GCA_001895045_03484"/>
<dbReference type="GO" id="GO:0016757">
    <property type="term" value="F:glycosyltransferase activity"/>
    <property type="evidence" value="ECO:0007669"/>
    <property type="project" value="UniProtKB-KW"/>
</dbReference>
<dbReference type="AlphaFoldDB" id="A0A2X4UKH8"/>